<organism evidence="1 2">
    <name type="scientific">Vaccinium darrowii</name>
    <dbReference type="NCBI Taxonomy" id="229202"/>
    <lineage>
        <taxon>Eukaryota</taxon>
        <taxon>Viridiplantae</taxon>
        <taxon>Streptophyta</taxon>
        <taxon>Embryophyta</taxon>
        <taxon>Tracheophyta</taxon>
        <taxon>Spermatophyta</taxon>
        <taxon>Magnoliopsida</taxon>
        <taxon>eudicotyledons</taxon>
        <taxon>Gunneridae</taxon>
        <taxon>Pentapetalae</taxon>
        <taxon>asterids</taxon>
        <taxon>Ericales</taxon>
        <taxon>Ericaceae</taxon>
        <taxon>Vaccinioideae</taxon>
        <taxon>Vaccinieae</taxon>
        <taxon>Vaccinium</taxon>
    </lineage>
</organism>
<gene>
    <name evidence="1" type="ORF">Vadar_023029</name>
</gene>
<evidence type="ECO:0000313" key="2">
    <source>
        <dbReference type="Proteomes" id="UP000828048"/>
    </source>
</evidence>
<name>A0ACB7Z5Q3_9ERIC</name>
<dbReference type="Proteomes" id="UP000828048">
    <property type="component" value="Chromosome 4"/>
</dbReference>
<proteinExistence type="predicted"/>
<accession>A0ACB7Z5Q3</accession>
<comment type="caution">
    <text evidence="1">The sequence shown here is derived from an EMBL/GenBank/DDBJ whole genome shotgun (WGS) entry which is preliminary data.</text>
</comment>
<evidence type="ECO:0000313" key="1">
    <source>
        <dbReference type="EMBL" id="KAH7861203.1"/>
    </source>
</evidence>
<sequence>MDTEQSVGKAKHSGSSSSRRHIPQDRASVNEQLMRDYFAKDPVFPADKFRRRFRMNLNLFLRILNIVRQHNNYFVQKVDAAGFVGLSRHQKMTVAFRMLEYDMLLTPLTSM</sequence>
<reference evidence="1 2" key="1">
    <citation type="journal article" date="2021" name="Hortic Res">
        <title>High-quality reference genome and annotation aids understanding of berry development for evergreen blueberry (Vaccinium darrowii).</title>
        <authorList>
            <person name="Yu J."/>
            <person name="Hulse-Kemp A.M."/>
            <person name="Babiker E."/>
            <person name="Staton M."/>
        </authorList>
    </citation>
    <scope>NUCLEOTIDE SEQUENCE [LARGE SCALE GENOMIC DNA]</scope>
    <source>
        <strain evidence="2">cv. NJ 8807/NJ 8810</strain>
        <tissue evidence="1">Young leaf</tissue>
    </source>
</reference>
<protein>
    <submittedName>
        <fullName evidence="1">Uncharacterized protein</fullName>
    </submittedName>
</protein>
<keyword evidence="2" id="KW-1185">Reference proteome</keyword>
<dbReference type="EMBL" id="CM037154">
    <property type="protein sequence ID" value="KAH7861203.1"/>
    <property type="molecule type" value="Genomic_DNA"/>
</dbReference>